<proteinExistence type="predicted"/>
<evidence type="ECO:0000256" key="1">
    <source>
        <dbReference type="SAM" id="MobiDB-lite"/>
    </source>
</evidence>
<feature type="compositionally biased region" description="Polar residues" evidence="1">
    <location>
        <begin position="221"/>
        <end position="231"/>
    </location>
</feature>
<reference evidence="2 3" key="1">
    <citation type="journal article" date="2024" name="G3 (Bethesda)">
        <title>Genome assembly of Hibiscus sabdariffa L. provides insights into metabolisms of medicinal natural products.</title>
        <authorList>
            <person name="Kim T."/>
        </authorList>
    </citation>
    <scope>NUCLEOTIDE SEQUENCE [LARGE SCALE GENOMIC DNA]</scope>
    <source>
        <strain evidence="2">TK-2024</strain>
        <tissue evidence="2">Old leaves</tissue>
    </source>
</reference>
<name>A0ABR2TMT1_9ROSI</name>
<gene>
    <name evidence="2" type="ORF">V6N11_023448</name>
</gene>
<organism evidence="2 3">
    <name type="scientific">Hibiscus sabdariffa</name>
    <name type="common">roselle</name>
    <dbReference type="NCBI Taxonomy" id="183260"/>
    <lineage>
        <taxon>Eukaryota</taxon>
        <taxon>Viridiplantae</taxon>
        <taxon>Streptophyta</taxon>
        <taxon>Embryophyta</taxon>
        <taxon>Tracheophyta</taxon>
        <taxon>Spermatophyta</taxon>
        <taxon>Magnoliopsida</taxon>
        <taxon>eudicotyledons</taxon>
        <taxon>Gunneridae</taxon>
        <taxon>Pentapetalae</taxon>
        <taxon>rosids</taxon>
        <taxon>malvids</taxon>
        <taxon>Malvales</taxon>
        <taxon>Malvaceae</taxon>
        <taxon>Malvoideae</taxon>
        <taxon>Hibiscus</taxon>
    </lineage>
</organism>
<accession>A0ABR2TMT1</accession>
<comment type="caution">
    <text evidence="2">The sequence shown here is derived from an EMBL/GenBank/DDBJ whole genome shotgun (WGS) entry which is preliminary data.</text>
</comment>
<dbReference type="Proteomes" id="UP001396334">
    <property type="component" value="Unassembled WGS sequence"/>
</dbReference>
<feature type="region of interest" description="Disordered" evidence="1">
    <location>
        <begin position="213"/>
        <end position="236"/>
    </location>
</feature>
<keyword evidence="3" id="KW-1185">Reference proteome</keyword>
<dbReference type="EMBL" id="JBBPBN010000005">
    <property type="protein sequence ID" value="KAK9038589.1"/>
    <property type="molecule type" value="Genomic_DNA"/>
</dbReference>
<evidence type="ECO:0000313" key="3">
    <source>
        <dbReference type="Proteomes" id="UP001396334"/>
    </source>
</evidence>
<evidence type="ECO:0000313" key="2">
    <source>
        <dbReference type="EMBL" id="KAK9038589.1"/>
    </source>
</evidence>
<protein>
    <submittedName>
        <fullName evidence="2">Uncharacterized protein</fullName>
    </submittedName>
</protein>
<sequence>MLDDDIALQVKSGAGLGFDKEPVNGSGAHHRPTVAEIGTNKQCMKVLGEDAATLTGVGNGRPPDHGVLIPVPTKLERMANPVCDEDRQVVKRSRGAGDDIMDVSEVGFEGEDRVSILVEDDTELDVELNAEDVRMSSLDGTPNKVDADACDAPSVSTKVVPTEKYGPWMMASGRKAWKAPREKNMGELVEVVSPNTMVSNGKFDVLAQLEADADGGEERSNSPMLSTSDPVSNGRLLETDGKRRSVMLEEVSMVPSECLQGENRPLLQGPSLMDLGSSVHAHESVEASKVASSRMVVPVPVTLDPKSHVAVRVVETGKDLAPLPRPGRRAYTDAGLAQMKPAIRLPHAKGGEKKGDSGRLKAIGRGSSKVRLGEWIGGLDAALVVDGPAKTNSTTDGLHKEGEVTVQWHHNTAFSTKSSN</sequence>